<keyword evidence="2" id="KW-1185">Reference proteome</keyword>
<dbReference type="EMBL" id="LGUT01004380">
    <property type="protein sequence ID" value="KOG51940.1"/>
    <property type="molecule type" value="Genomic_DNA"/>
</dbReference>
<comment type="caution">
    <text evidence="1">The sequence shown here is derived from an EMBL/GenBank/DDBJ whole genome shotgun (WGS) entry which is preliminary data.</text>
</comment>
<evidence type="ECO:0000313" key="1">
    <source>
        <dbReference type="EMBL" id="KOG51940.1"/>
    </source>
</evidence>
<sequence length="410" mass="46495">MKHKIEKTIIPGSGRRVGEELRQGKTGKQIEKLVEDKDGQPVYKMKVGWADLREYTAPNLALRPADKTLEIWHPEARPSWYWDLVAGAVAKIKDAGPADLDRLRAAYTALFAALKQKHVSLDVKLLPDWQNKLHRLSKDNVVHMCALTDKRNYHASHANQFETIYQKITAEKFVKDLADEKAAAQDTLKKHFDDCVKDPGTARKTYDKYPAVSRNGVVCVRKEVNSVPVDDDLSLVIDKKNDKPAYRHLLAHEFMHAHSANTKGLQEAYETYGEGADEALTEIFGRMVTDILFAKDKGLTATSEKDKETIAQGVHYNVWPKDVNPADDVRSIFKGGLRYGPEICWLVHAYRDEKTPEGQPPTRVDEFPLALLQAYFVPKKKKGNKSKCPIQIPFVCKRIARMRARRRNAA</sequence>
<gene>
    <name evidence="1" type="ORF">ADK38_44500</name>
</gene>
<reference evidence="1 2" key="1">
    <citation type="submission" date="2015-07" db="EMBL/GenBank/DDBJ databases">
        <authorList>
            <person name="Ju K.-S."/>
            <person name="Doroghazi J.R."/>
            <person name="Metcalf W.W."/>
        </authorList>
    </citation>
    <scope>NUCLEOTIDE SEQUENCE [LARGE SCALE GENOMIC DNA]</scope>
    <source>
        <strain evidence="1 2">NRRL B-3589</strain>
    </source>
</reference>
<dbReference type="Proteomes" id="UP000037020">
    <property type="component" value="Unassembled WGS sequence"/>
</dbReference>
<proteinExistence type="predicted"/>
<accession>A0ABR5ISA8</accession>
<dbReference type="RefSeq" id="WP_030886646.1">
    <property type="nucleotide sequence ID" value="NZ_JBIRHZ010000015.1"/>
</dbReference>
<protein>
    <submittedName>
        <fullName evidence="1">Uncharacterized protein</fullName>
    </submittedName>
</protein>
<evidence type="ECO:0000313" key="2">
    <source>
        <dbReference type="Proteomes" id="UP000037020"/>
    </source>
</evidence>
<organism evidence="1 2">
    <name type="scientific">Streptomyces varsoviensis</name>
    <dbReference type="NCBI Taxonomy" id="67373"/>
    <lineage>
        <taxon>Bacteria</taxon>
        <taxon>Bacillati</taxon>
        <taxon>Actinomycetota</taxon>
        <taxon>Actinomycetes</taxon>
        <taxon>Kitasatosporales</taxon>
        <taxon>Streptomycetaceae</taxon>
        <taxon>Streptomyces</taxon>
    </lineage>
</organism>
<name>A0ABR5ISA8_9ACTN</name>